<feature type="transmembrane region" description="Helical" evidence="10">
    <location>
        <begin position="320"/>
        <end position="340"/>
    </location>
</feature>
<dbReference type="GO" id="GO:0004984">
    <property type="term" value="F:olfactory receptor activity"/>
    <property type="evidence" value="ECO:0007669"/>
    <property type="project" value="InterPro"/>
</dbReference>
<keyword evidence="8 10" id="KW-0675">Receptor</keyword>
<sequence length="416" mass="47705">MRDRMYIKTTEKSLSIKNEIGIQKTTKHTRWLFSILGMWFIISKDSTSFCENILSVIIIIFWQSILLFVIIPVLYYSLYHEKDIKIKIALAGPTGVAVSCLLKYYATLYQRNRIKQCIDIVKYNWSKICNRKDQEIMMKNTKKGATVTVLCATFMYVGGITHQIIVPFLPGTMLSELSNSTDRPLVYPVYHVLFNSQISPIYEFIYFSHIFLAVIVCTMFVGACNLGAVFITHLCGQIEILISKLNSLIGSENKKQNNKDLNKKMKMLIHLHNDTIDFTSNIEGILYEICLIEMVASSIIICLDEYYVIVSWRNRSWIGLSIYIILLISFCGNVFIFCYIGELLKEKISQIGTTVFMMDWHRLSRRNACAMILIIAMTQNSRKITAGGLLELSFNGFTSVIKTSVGCLNILRMIEF</sequence>
<evidence type="ECO:0000256" key="5">
    <source>
        <dbReference type="ARBA" id="ARBA00022725"/>
    </source>
</evidence>
<keyword evidence="5 10" id="KW-0552">Olfaction</keyword>
<evidence type="ECO:0000256" key="2">
    <source>
        <dbReference type="ARBA" id="ARBA00022475"/>
    </source>
</evidence>
<comment type="caution">
    <text evidence="10">Lacks conserved residue(s) required for the propagation of feature annotation.</text>
</comment>
<feature type="transmembrane region" description="Helical" evidence="10">
    <location>
        <begin position="147"/>
        <end position="169"/>
    </location>
</feature>
<keyword evidence="3 10" id="KW-0716">Sensory transduction</keyword>
<dbReference type="AlphaFoldDB" id="A0A7G8Z927"/>
<comment type="similarity">
    <text evidence="10">Belongs to the insect chemoreceptor superfamily. Heteromeric odorant receptor channel (TC 1.A.69) family.</text>
</comment>
<protein>
    <recommendedName>
        <fullName evidence="10">Odorant receptor</fullName>
    </recommendedName>
</protein>
<reference evidence="11" key="1">
    <citation type="submission" date="2020-06" db="EMBL/GenBank/DDBJ databases">
        <authorList>
            <person name="Sheng S."/>
        </authorList>
    </citation>
    <scope>NUCLEOTIDE SEQUENCE</scope>
    <source>
        <tissue evidence="11">Antenna</tissue>
    </source>
</reference>
<feature type="transmembrane region" description="Helical" evidence="10">
    <location>
        <begin position="88"/>
        <end position="106"/>
    </location>
</feature>
<evidence type="ECO:0000313" key="11">
    <source>
        <dbReference type="EMBL" id="QNL14952.1"/>
    </source>
</evidence>
<dbReference type="GO" id="GO:0005549">
    <property type="term" value="F:odorant binding"/>
    <property type="evidence" value="ECO:0007669"/>
    <property type="project" value="InterPro"/>
</dbReference>
<name>A0A7G8Z927_9HYME</name>
<gene>
    <name evidence="11" type="primary">OR8</name>
</gene>
<dbReference type="GO" id="GO:0007165">
    <property type="term" value="P:signal transduction"/>
    <property type="evidence" value="ECO:0007669"/>
    <property type="project" value="UniProtKB-KW"/>
</dbReference>
<feature type="transmembrane region" description="Helical" evidence="10">
    <location>
        <begin position="53"/>
        <end position="76"/>
    </location>
</feature>
<dbReference type="GO" id="GO:0005886">
    <property type="term" value="C:plasma membrane"/>
    <property type="evidence" value="ECO:0007669"/>
    <property type="project" value="UniProtKB-SubCell"/>
</dbReference>
<dbReference type="PANTHER" id="PTHR21137:SF35">
    <property type="entry name" value="ODORANT RECEPTOR 19A-RELATED"/>
    <property type="match status" value="1"/>
</dbReference>
<dbReference type="Pfam" id="PF02949">
    <property type="entry name" value="7tm_6"/>
    <property type="match status" value="1"/>
</dbReference>
<keyword evidence="6 10" id="KW-1133">Transmembrane helix</keyword>
<keyword evidence="7 10" id="KW-0472">Membrane</keyword>
<evidence type="ECO:0000256" key="1">
    <source>
        <dbReference type="ARBA" id="ARBA00004651"/>
    </source>
</evidence>
<comment type="subcellular location">
    <subcellularLocation>
        <location evidence="1 10">Cell membrane</location>
        <topology evidence="1 10">Multi-pass membrane protein</topology>
    </subcellularLocation>
</comment>
<evidence type="ECO:0000256" key="3">
    <source>
        <dbReference type="ARBA" id="ARBA00022606"/>
    </source>
</evidence>
<keyword evidence="9 10" id="KW-0807">Transducer</keyword>
<dbReference type="InterPro" id="IPR004117">
    <property type="entry name" value="7tm6_olfct_rcpt"/>
</dbReference>
<dbReference type="EMBL" id="MT670948">
    <property type="protein sequence ID" value="QNL14952.1"/>
    <property type="molecule type" value="mRNA"/>
</dbReference>
<organism evidence="11">
    <name type="scientific">Aulacocentrum confusum</name>
    <dbReference type="NCBI Taxonomy" id="2767324"/>
    <lineage>
        <taxon>Eukaryota</taxon>
        <taxon>Metazoa</taxon>
        <taxon>Ecdysozoa</taxon>
        <taxon>Arthropoda</taxon>
        <taxon>Hexapoda</taxon>
        <taxon>Insecta</taxon>
        <taxon>Pterygota</taxon>
        <taxon>Neoptera</taxon>
        <taxon>Endopterygota</taxon>
        <taxon>Hymenoptera</taxon>
        <taxon>Apocrita</taxon>
        <taxon>Ichneumonoidea</taxon>
        <taxon>Braconidae</taxon>
        <taxon>Macrocentrinae</taxon>
        <taxon>Aulacocentrum</taxon>
    </lineage>
</organism>
<keyword evidence="4 10" id="KW-0812">Transmembrane</keyword>
<dbReference type="PANTHER" id="PTHR21137">
    <property type="entry name" value="ODORANT RECEPTOR"/>
    <property type="match status" value="1"/>
</dbReference>
<feature type="transmembrane region" description="Helical" evidence="10">
    <location>
        <begin position="204"/>
        <end position="231"/>
    </location>
</feature>
<evidence type="ECO:0000256" key="4">
    <source>
        <dbReference type="ARBA" id="ARBA00022692"/>
    </source>
</evidence>
<evidence type="ECO:0000256" key="8">
    <source>
        <dbReference type="ARBA" id="ARBA00023170"/>
    </source>
</evidence>
<keyword evidence="2" id="KW-1003">Cell membrane</keyword>
<proteinExistence type="evidence at transcript level"/>
<accession>A0A7G8Z927</accession>
<evidence type="ECO:0000256" key="9">
    <source>
        <dbReference type="ARBA" id="ARBA00023224"/>
    </source>
</evidence>
<evidence type="ECO:0000256" key="10">
    <source>
        <dbReference type="RuleBase" id="RU351113"/>
    </source>
</evidence>
<evidence type="ECO:0000256" key="6">
    <source>
        <dbReference type="ARBA" id="ARBA00022989"/>
    </source>
</evidence>
<feature type="transmembrane region" description="Helical" evidence="10">
    <location>
        <begin position="285"/>
        <end position="308"/>
    </location>
</feature>
<evidence type="ECO:0000256" key="7">
    <source>
        <dbReference type="ARBA" id="ARBA00023136"/>
    </source>
</evidence>